<keyword evidence="4" id="KW-1015">Disulfide bond</keyword>
<dbReference type="PANTHER" id="PTHR11304">
    <property type="entry name" value="EPHRIN"/>
    <property type="match status" value="1"/>
</dbReference>
<dbReference type="Proteomes" id="UP000283509">
    <property type="component" value="Unassembled WGS sequence"/>
</dbReference>
<reference evidence="10 11" key="1">
    <citation type="submission" date="2018-04" db="EMBL/GenBank/DDBJ databases">
        <authorList>
            <person name="Zhang X."/>
            <person name="Yuan J."/>
            <person name="Li F."/>
            <person name="Xiang J."/>
        </authorList>
    </citation>
    <scope>NUCLEOTIDE SEQUENCE [LARGE SCALE GENOMIC DNA]</scope>
    <source>
        <tissue evidence="10">Muscle</tissue>
    </source>
</reference>
<dbReference type="PRINTS" id="PR01347">
    <property type="entry name" value="EPHRIN"/>
</dbReference>
<evidence type="ECO:0000256" key="6">
    <source>
        <dbReference type="PROSITE-ProRule" id="PRU00884"/>
    </source>
</evidence>
<dbReference type="InterPro" id="IPR001799">
    <property type="entry name" value="Ephrin_RBD"/>
</dbReference>
<evidence type="ECO:0000256" key="5">
    <source>
        <dbReference type="ARBA" id="ARBA00023180"/>
    </source>
</evidence>
<dbReference type="PANTHER" id="PTHR11304:SF29">
    <property type="entry name" value="EPHRIN"/>
    <property type="match status" value="1"/>
</dbReference>
<sequence length="402" mass="44562">MVVAAEFRQGLCHVLALCERTTGLSEFDEQKTGGDALGSSVGAAPWDRFGDGSRGRFEGASDNIPSESARSSCAPPRARPQPHGEHRDILNIIVYISNGAGLGARKIPCTLRITSVIWVVAVMRSGDKLVRRSFIPSALWSVEGLGRGVSAREFKCCLDDPHQEVCILWVGRRVNASFVSLLPADPAGLARSAPASSFPQIFRIDNTDHIIDVNKGNVPFEYDQVNIICPVYNKDTSDEEAEKYIIYNVSKEEYDTCRITNPSPRVIAVCDKPYKLMYFTITFRSFTPQPGGLEFHPGQDYYFISTSGKDDLHRRIGGRCSSHHMKVVFKVCCDPESQPPQDQANNHIPNNDTHQPDRRENEVVKNEELTLNASPQSATLSFMTAFCLLLPLAVSRFLTTHS</sequence>
<keyword evidence="5" id="KW-0325">Glycoprotein</keyword>
<evidence type="ECO:0000313" key="10">
    <source>
        <dbReference type="EMBL" id="ROT64613.1"/>
    </source>
</evidence>
<dbReference type="FunFam" id="2.60.40.420:FF:000054">
    <property type="entry name" value="Uncharacterized protein, isoform A"/>
    <property type="match status" value="1"/>
</dbReference>
<comment type="similarity">
    <text evidence="6 7">Belongs to the ephrin family.</text>
</comment>
<protein>
    <recommendedName>
        <fullName evidence="9">Ephrin RBD domain-containing protein</fullName>
    </recommendedName>
</protein>
<comment type="caution">
    <text evidence="10">The sequence shown here is derived from an EMBL/GenBank/DDBJ whole genome shotgun (WGS) entry which is preliminary data.</text>
</comment>
<feature type="region of interest" description="Disordered" evidence="8">
    <location>
        <begin position="29"/>
        <end position="84"/>
    </location>
</feature>
<feature type="domain" description="Ephrin RBD" evidence="9">
    <location>
        <begin position="197"/>
        <end position="331"/>
    </location>
</feature>
<dbReference type="Gene3D" id="2.60.40.420">
    <property type="entry name" value="Cupredoxins - blue copper proteins"/>
    <property type="match status" value="1"/>
</dbReference>
<name>A0A3R7PFE3_PENVA</name>
<dbReference type="InterPro" id="IPR031328">
    <property type="entry name" value="Ephrin"/>
</dbReference>
<feature type="region of interest" description="Disordered" evidence="8">
    <location>
        <begin position="338"/>
        <end position="360"/>
    </location>
</feature>
<dbReference type="GO" id="GO:0007411">
    <property type="term" value="P:axon guidance"/>
    <property type="evidence" value="ECO:0007669"/>
    <property type="project" value="TreeGrafter"/>
</dbReference>
<evidence type="ECO:0000313" key="11">
    <source>
        <dbReference type="Proteomes" id="UP000283509"/>
    </source>
</evidence>
<dbReference type="InterPro" id="IPR008972">
    <property type="entry name" value="Cupredoxin"/>
</dbReference>
<evidence type="ECO:0000256" key="8">
    <source>
        <dbReference type="SAM" id="MobiDB-lite"/>
    </source>
</evidence>
<dbReference type="Pfam" id="PF00812">
    <property type="entry name" value="Ephrin"/>
    <property type="match status" value="1"/>
</dbReference>
<evidence type="ECO:0000256" key="7">
    <source>
        <dbReference type="RuleBase" id="RU004375"/>
    </source>
</evidence>
<dbReference type="GO" id="GO:0005886">
    <property type="term" value="C:plasma membrane"/>
    <property type="evidence" value="ECO:0007669"/>
    <property type="project" value="TreeGrafter"/>
</dbReference>
<dbReference type="AlphaFoldDB" id="A0A3R7PFE3"/>
<reference evidence="10 11" key="2">
    <citation type="submission" date="2019-01" db="EMBL/GenBank/DDBJ databases">
        <title>The decoding of complex shrimp genome reveals the adaptation for benthos swimmer, frequently molting mechanism and breeding impact on genome.</title>
        <authorList>
            <person name="Sun Y."/>
            <person name="Gao Y."/>
            <person name="Yu Y."/>
        </authorList>
    </citation>
    <scope>NUCLEOTIDE SEQUENCE [LARGE SCALE GENOMIC DNA]</scope>
    <source>
        <tissue evidence="10">Muscle</tissue>
    </source>
</reference>
<evidence type="ECO:0000256" key="4">
    <source>
        <dbReference type="ARBA" id="ARBA00023157"/>
    </source>
</evidence>
<accession>A0A3R7PFE3</accession>
<organism evidence="10 11">
    <name type="scientific">Penaeus vannamei</name>
    <name type="common">Whiteleg shrimp</name>
    <name type="synonym">Litopenaeus vannamei</name>
    <dbReference type="NCBI Taxonomy" id="6689"/>
    <lineage>
        <taxon>Eukaryota</taxon>
        <taxon>Metazoa</taxon>
        <taxon>Ecdysozoa</taxon>
        <taxon>Arthropoda</taxon>
        <taxon>Crustacea</taxon>
        <taxon>Multicrustacea</taxon>
        <taxon>Malacostraca</taxon>
        <taxon>Eumalacostraca</taxon>
        <taxon>Eucarida</taxon>
        <taxon>Decapoda</taxon>
        <taxon>Dendrobranchiata</taxon>
        <taxon>Penaeoidea</taxon>
        <taxon>Penaeidae</taxon>
        <taxon>Penaeus</taxon>
    </lineage>
</organism>
<dbReference type="EMBL" id="QCYY01003223">
    <property type="protein sequence ID" value="ROT64613.1"/>
    <property type="molecule type" value="Genomic_DNA"/>
</dbReference>
<keyword evidence="2" id="KW-0732">Signal</keyword>
<feature type="compositionally biased region" description="Basic and acidic residues" evidence="8">
    <location>
        <begin position="48"/>
        <end position="59"/>
    </location>
</feature>
<evidence type="ECO:0000256" key="2">
    <source>
        <dbReference type="ARBA" id="ARBA00022729"/>
    </source>
</evidence>
<proteinExistence type="inferred from homology"/>
<evidence type="ECO:0000256" key="1">
    <source>
        <dbReference type="ARBA" id="ARBA00004370"/>
    </source>
</evidence>
<comment type="subcellular location">
    <subcellularLocation>
        <location evidence="1">Membrane</location>
    </subcellularLocation>
</comment>
<dbReference type="PROSITE" id="PS51551">
    <property type="entry name" value="EPHRIN_RBD_2"/>
    <property type="match status" value="1"/>
</dbReference>
<dbReference type="GO" id="GO:0048013">
    <property type="term" value="P:ephrin receptor signaling pathway"/>
    <property type="evidence" value="ECO:0007669"/>
    <property type="project" value="TreeGrafter"/>
</dbReference>
<dbReference type="STRING" id="6689.A0A3R7PFE3"/>
<dbReference type="SUPFAM" id="SSF49503">
    <property type="entry name" value="Cupredoxins"/>
    <property type="match status" value="1"/>
</dbReference>
<comment type="caution">
    <text evidence="6">Lacks conserved residue(s) required for the propagation of feature annotation.</text>
</comment>
<evidence type="ECO:0000259" key="9">
    <source>
        <dbReference type="PROSITE" id="PS51551"/>
    </source>
</evidence>
<dbReference type="CDD" id="cd02675">
    <property type="entry name" value="Ephrin_ectodomain"/>
    <property type="match status" value="1"/>
</dbReference>
<keyword evidence="11" id="KW-1185">Reference proteome</keyword>
<gene>
    <name evidence="10" type="ORF">C7M84_017444</name>
</gene>
<feature type="compositionally biased region" description="Polar residues" evidence="8">
    <location>
        <begin position="339"/>
        <end position="353"/>
    </location>
</feature>
<evidence type="ECO:0000256" key="3">
    <source>
        <dbReference type="ARBA" id="ARBA00023136"/>
    </source>
</evidence>
<keyword evidence="3 7" id="KW-0472">Membrane</keyword>
<dbReference type="GO" id="GO:0046875">
    <property type="term" value="F:ephrin receptor binding"/>
    <property type="evidence" value="ECO:0007669"/>
    <property type="project" value="TreeGrafter"/>
</dbReference>